<comment type="caution">
    <text evidence="2">The sequence shown here is derived from an EMBL/GenBank/DDBJ whole genome shotgun (WGS) entry which is preliminary data.</text>
</comment>
<sequence>MENYTASGRQCRLTSSAPPSPWDLTATAAAAATATSTALAALYYTPFDERFDRESRSGGAYGRSIYYGSSDDDHAVCKSTKFHYQVKHEEEDEQESGEGEEFGEEGGEEGEEVE</sequence>
<protein>
    <submittedName>
        <fullName evidence="2">Uncharacterized protein</fullName>
    </submittedName>
</protein>
<evidence type="ECO:0000313" key="2">
    <source>
        <dbReference type="EMBL" id="KAK4412983.1"/>
    </source>
</evidence>
<reference evidence="2" key="1">
    <citation type="submission" date="2020-06" db="EMBL/GenBank/DDBJ databases">
        <authorList>
            <person name="Li T."/>
            <person name="Hu X."/>
            <person name="Zhang T."/>
            <person name="Song X."/>
            <person name="Zhang H."/>
            <person name="Dai N."/>
            <person name="Sheng W."/>
            <person name="Hou X."/>
            <person name="Wei L."/>
        </authorList>
    </citation>
    <scope>NUCLEOTIDE SEQUENCE</scope>
    <source>
        <strain evidence="2">3651</strain>
        <tissue evidence="2">Leaf</tissue>
    </source>
</reference>
<feature type="compositionally biased region" description="Acidic residues" evidence="1">
    <location>
        <begin position="90"/>
        <end position="114"/>
    </location>
</feature>
<feature type="compositionally biased region" description="Polar residues" evidence="1">
    <location>
        <begin position="1"/>
        <end position="17"/>
    </location>
</feature>
<proteinExistence type="predicted"/>
<feature type="region of interest" description="Disordered" evidence="1">
    <location>
        <begin position="1"/>
        <end position="20"/>
    </location>
</feature>
<dbReference type="AlphaFoldDB" id="A0AAE2C8J5"/>
<evidence type="ECO:0000313" key="3">
    <source>
        <dbReference type="Proteomes" id="UP001293254"/>
    </source>
</evidence>
<evidence type="ECO:0000256" key="1">
    <source>
        <dbReference type="SAM" id="MobiDB-lite"/>
    </source>
</evidence>
<organism evidence="2 3">
    <name type="scientific">Sesamum alatum</name>
    <dbReference type="NCBI Taxonomy" id="300844"/>
    <lineage>
        <taxon>Eukaryota</taxon>
        <taxon>Viridiplantae</taxon>
        <taxon>Streptophyta</taxon>
        <taxon>Embryophyta</taxon>
        <taxon>Tracheophyta</taxon>
        <taxon>Spermatophyta</taxon>
        <taxon>Magnoliopsida</taxon>
        <taxon>eudicotyledons</taxon>
        <taxon>Gunneridae</taxon>
        <taxon>Pentapetalae</taxon>
        <taxon>asterids</taxon>
        <taxon>lamiids</taxon>
        <taxon>Lamiales</taxon>
        <taxon>Pedaliaceae</taxon>
        <taxon>Sesamum</taxon>
    </lineage>
</organism>
<feature type="region of interest" description="Disordered" evidence="1">
    <location>
        <begin position="85"/>
        <end position="114"/>
    </location>
</feature>
<dbReference type="EMBL" id="JACGWO010000013">
    <property type="protein sequence ID" value="KAK4412983.1"/>
    <property type="molecule type" value="Genomic_DNA"/>
</dbReference>
<keyword evidence="3" id="KW-1185">Reference proteome</keyword>
<gene>
    <name evidence="2" type="ORF">Salat_2945500</name>
</gene>
<dbReference type="Proteomes" id="UP001293254">
    <property type="component" value="Unassembled WGS sequence"/>
</dbReference>
<name>A0AAE2C8J5_9LAMI</name>
<accession>A0AAE2C8J5</accession>
<reference evidence="2" key="2">
    <citation type="journal article" date="2024" name="Plant">
        <title>Genomic evolution and insights into agronomic trait innovations of Sesamum species.</title>
        <authorList>
            <person name="Miao H."/>
            <person name="Wang L."/>
            <person name="Qu L."/>
            <person name="Liu H."/>
            <person name="Sun Y."/>
            <person name="Le M."/>
            <person name="Wang Q."/>
            <person name="Wei S."/>
            <person name="Zheng Y."/>
            <person name="Lin W."/>
            <person name="Duan Y."/>
            <person name="Cao H."/>
            <person name="Xiong S."/>
            <person name="Wang X."/>
            <person name="Wei L."/>
            <person name="Li C."/>
            <person name="Ma Q."/>
            <person name="Ju M."/>
            <person name="Zhao R."/>
            <person name="Li G."/>
            <person name="Mu C."/>
            <person name="Tian Q."/>
            <person name="Mei H."/>
            <person name="Zhang T."/>
            <person name="Gao T."/>
            <person name="Zhang H."/>
        </authorList>
    </citation>
    <scope>NUCLEOTIDE SEQUENCE</scope>
    <source>
        <strain evidence="2">3651</strain>
    </source>
</reference>